<evidence type="ECO:0000256" key="3">
    <source>
        <dbReference type="ARBA" id="ARBA00022989"/>
    </source>
</evidence>
<dbReference type="AlphaFoldDB" id="S8FII1"/>
<feature type="transmembrane region" description="Helical" evidence="5">
    <location>
        <begin position="72"/>
        <end position="92"/>
    </location>
</feature>
<feature type="transmembrane region" description="Helical" evidence="5">
    <location>
        <begin position="193"/>
        <end position="212"/>
    </location>
</feature>
<evidence type="ECO:0000313" key="8">
    <source>
        <dbReference type="Proteomes" id="UP000015241"/>
    </source>
</evidence>
<dbReference type="OrthoDB" id="3066029at2759"/>
<protein>
    <recommendedName>
        <fullName evidence="6">Major facilitator superfamily (MFS) profile domain-containing protein</fullName>
    </recommendedName>
</protein>
<name>S8FII1_FOMSC</name>
<gene>
    <name evidence="7" type="ORF">FOMPIDRAFT_1120708</name>
</gene>
<dbReference type="InterPro" id="IPR011701">
    <property type="entry name" value="MFS"/>
</dbReference>
<proteinExistence type="predicted"/>
<dbReference type="PANTHER" id="PTHR23502">
    <property type="entry name" value="MAJOR FACILITATOR SUPERFAMILY"/>
    <property type="match status" value="1"/>
</dbReference>
<comment type="subcellular location">
    <subcellularLocation>
        <location evidence="1">Membrane</location>
        <topology evidence="1">Multi-pass membrane protein</topology>
    </subcellularLocation>
</comment>
<feature type="transmembrane region" description="Helical" evidence="5">
    <location>
        <begin position="133"/>
        <end position="154"/>
    </location>
</feature>
<feature type="domain" description="Major facilitator superfamily (MFS) profile" evidence="6">
    <location>
        <begin position="38"/>
        <end position="454"/>
    </location>
</feature>
<keyword evidence="8" id="KW-1185">Reference proteome</keyword>
<sequence length="467" mass="50139">MTAQGTAGEETPLLLPESRVDKHAELYKRFTPARKRIILALVSLAGLVPLLVSGSFMPAIPQLVEDMQSTPFMISLTINLAMFSIAIGNLVWASYSGFYGRRPIYLYSLPTLCIGSIGVATSTSVAELLSWRVVQAIGCSSGMSVGAAVAGDLYALEERGQAMGIFYGAVLVGPAIAPFLGGAAVHFASWRALHLLFALLAVVMFVVVYFFLPETSHPGERGAERMFGEGKRRWQWLNPFSSLALLRAPNLLVLTLATTAVIMTDFILCLPLAYTLGGRYGITNEALLGLLFLPVGVGNFVGAPISGRLSDAAVVRWRKKRNGVWVPEDRLRIALLGAIFAPATTLACGLVTDYVPGTLGIVLNVVVLFLNGISVDLCLNPASAYLVDVLHAQSAEVMSSTNALRMVLSAAMTSAVLPSIARFGLVWTDLGGAIIGWTGFWMLLATIHFGNRMRASVNIEWSTLRDT</sequence>
<evidence type="ECO:0000256" key="2">
    <source>
        <dbReference type="ARBA" id="ARBA00022692"/>
    </source>
</evidence>
<feature type="transmembrane region" description="Helical" evidence="5">
    <location>
        <begin position="331"/>
        <end position="352"/>
    </location>
</feature>
<evidence type="ECO:0000313" key="7">
    <source>
        <dbReference type="EMBL" id="EPT01211.1"/>
    </source>
</evidence>
<feature type="transmembrane region" description="Helical" evidence="5">
    <location>
        <begin position="166"/>
        <end position="187"/>
    </location>
</feature>
<keyword evidence="3 5" id="KW-1133">Transmembrane helix</keyword>
<feature type="transmembrane region" description="Helical" evidence="5">
    <location>
        <begin position="251"/>
        <end position="274"/>
    </location>
</feature>
<evidence type="ECO:0000259" key="6">
    <source>
        <dbReference type="PROSITE" id="PS50850"/>
    </source>
</evidence>
<feature type="transmembrane region" description="Helical" evidence="5">
    <location>
        <begin position="104"/>
        <end position="121"/>
    </location>
</feature>
<reference evidence="7 8" key="1">
    <citation type="journal article" date="2012" name="Science">
        <title>The Paleozoic origin of enzymatic lignin decomposition reconstructed from 31 fungal genomes.</title>
        <authorList>
            <person name="Floudas D."/>
            <person name="Binder M."/>
            <person name="Riley R."/>
            <person name="Barry K."/>
            <person name="Blanchette R.A."/>
            <person name="Henrissat B."/>
            <person name="Martinez A.T."/>
            <person name="Otillar R."/>
            <person name="Spatafora J.W."/>
            <person name="Yadav J.S."/>
            <person name="Aerts A."/>
            <person name="Benoit I."/>
            <person name="Boyd A."/>
            <person name="Carlson A."/>
            <person name="Copeland A."/>
            <person name="Coutinho P.M."/>
            <person name="de Vries R.P."/>
            <person name="Ferreira P."/>
            <person name="Findley K."/>
            <person name="Foster B."/>
            <person name="Gaskell J."/>
            <person name="Glotzer D."/>
            <person name="Gorecki P."/>
            <person name="Heitman J."/>
            <person name="Hesse C."/>
            <person name="Hori C."/>
            <person name="Igarashi K."/>
            <person name="Jurgens J.A."/>
            <person name="Kallen N."/>
            <person name="Kersten P."/>
            <person name="Kohler A."/>
            <person name="Kuees U."/>
            <person name="Kumar T.K.A."/>
            <person name="Kuo A."/>
            <person name="LaButti K."/>
            <person name="Larrondo L.F."/>
            <person name="Lindquist E."/>
            <person name="Ling A."/>
            <person name="Lombard V."/>
            <person name="Lucas S."/>
            <person name="Lundell T."/>
            <person name="Martin R."/>
            <person name="McLaughlin D.J."/>
            <person name="Morgenstern I."/>
            <person name="Morin E."/>
            <person name="Murat C."/>
            <person name="Nagy L.G."/>
            <person name="Nolan M."/>
            <person name="Ohm R.A."/>
            <person name="Patyshakuliyeva A."/>
            <person name="Rokas A."/>
            <person name="Ruiz-Duenas F.J."/>
            <person name="Sabat G."/>
            <person name="Salamov A."/>
            <person name="Samejima M."/>
            <person name="Schmutz J."/>
            <person name="Slot J.C."/>
            <person name="St John F."/>
            <person name="Stenlid J."/>
            <person name="Sun H."/>
            <person name="Sun S."/>
            <person name="Syed K."/>
            <person name="Tsang A."/>
            <person name="Wiebenga A."/>
            <person name="Young D."/>
            <person name="Pisabarro A."/>
            <person name="Eastwood D.C."/>
            <person name="Martin F."/>
            <person name="Cullen D."/>
            <person name="Grigoriev I.V."/>
            <person name="Hibbett D.S."/>
        </authorList>
    </citation>
    <scope>NUCLEOTIDE SEQUENCE</scope>
    <source>
        <strain evidence="8">FP-58527</strain>
    </source>
</reference>
<dbReference type="STRING" id="743788.S8FII1"/>
<dbReference type="HOGENOM" id="CLU_008455_8_0_1"/>
<keyword evidence="2 5" id="KW-0812">Transmembrane</keyword>
<organism evidence="7 8">
    <name type="scientific">Fomitopsis schrenkii</name>
    <name type="common">Brown rot fungus</name>
    <dbReference type="NCBI Taxonomy" id="2126942"/>
    <lineage>
        <taxon>Eukaryota</taxon>
        <taxon>Fungi</taxon>
        <taxon>Dikarya</taxon>
        <taxon>Basidiomycota</taxon>
        <taxon>Agaricomycotina</taxon>
        <taxon>Agaricomycetes</taxon>
        <taxon>Polyporales</taxon>
        <taxon>Fomitopsis</taxon>
    </lineage>
</organism>
<feature type="transmembrane region" description="Helical" evidence="5">
    <location>
        <begin position="403"/>
        <end position="424"/>
    </location>
</feature>
<dbReference type="SUPFAM" id="SSF103473">
    <property type="entry name" value="MFS general substrate transporter"/>
    <property type="match status" value="1"/>
</dbReference>
<feature type="transmembrane region" description="Helical" evidence="5">
    <location>
        <begin position="286"/>
        <end position="310"/>
    </location>
</feature>
<dbReference type="InterPro" id="IPR020846">
    <property type="entry name" value="MFS_dom"/>
</dbReference>
<dbReference type="Pfam" id="PF07690">
    <property type="entry name" value="MFS_1"/>
    <property type="match status" value="1"/>
</dbReference>
<keyword evidence="4 5" id="KW-0472">Membrane</keyword>
<dbReference type="InParanoid" id="S8FII1"/>
<evidence type="ECO:0000256" key="1">
    <source>
        <dbReference type="ARBA" id="ARBA00004141"/>
    </source>
</evidence>
<dbReference type="PROSITE" id="PS50850">
    <property type="entry name" value="MFS"/>
    <property type="match status" value="1"/>
</dbReference>
<evidence type="ECO:0000256" key="4">
    <source>
        <dbReference type="ARBA" id="ARBA00023136"/>
    </source>
</evidence>
<feature type="transmembrane region" description="Helical" evidence="5">
    <location>
        <begin position="430"/>
        <end position="449"/>
    </location>
</feature>
<dbReference type="PANTHER" id="PTHR23502:SF64">
    <property type="entry name" value="TRANSPORTER, PUTATIVE (AFU_ORTHOLOGUE AFUA_3G11760)-RELATED"/>
    <property type="match status" value="1"/>
</dbReference>
<dbReference type="InterPro" id="IPR036259">
    <property type="entry name" value="MFS_trans_sf"/>
</dbReference>
<dbReference type="EMBL" id="KE504143">
    <property type="protein sequence ID" value="EPT01211.1"/>
    <property type="molecule type" value="Genomic_DNA"/>
</dbReference>
<feature type="transmembrane region" description="Helical" evidence="5">
    <location>
        <begin position="358"/>
        <end position="382"/>
    </location>
</feature>
<dbReference type="Proteomes" id="UP000015241">
    <property type="component" value="Unassembled WGS sequence"/>
</dbReference>
<evidence type="ECO:0000256" key="5">
    <source>
        <dbReference type="SAM" id="Phobius"/>
    </source>
</evidence>
<dbReference type="Gene3D" id="1.20.1720.10">
    <property type="entry name" value="Multidrug resistance protein D"/>
    <property type="match status" value="1"/>
</dbReference>
<accession>S8FII1</accession>
<feature type="transmembrane region" description="Helical" evidence="5">
    <location>
        <begin position="37"/>
        <end position="60"/>
    </location>
</feature>
<dbReference type="GO" id="GO:0005886">
    <property type="term" value="C:plasma membrane"/>
    <property type="evidence" value="ECO:0007669"/>
    <property type="project" value="TreeGrafter"/>
</dbReference>
<dbReference type="GO" id="GO:0022857">
    <property type="term" value="F:transmembrane transporter activity"/>
    <property type="evidence" value="ECO:0007669"/>
    <property type="project" value="InterPro"/>
</dbReference>
<dbReference type="eggNOG" id="KOG0255">
    <property type="taxonomic scope" value="Eukaryota"/>
</dbReference>